<dbReference type="STRING" id="166486.ERS852572_01536"/>
<dbReference type="EMBL" id="CYXZ01000010">
    <property type="protein sequence ID" value="CUN01949.1"/>
    <property type="molecule type" value="Genomic_DNA"/>
</dbReference>
<organism evidence="3 4">
    <name type="scientific">Roseburia intestinalis</name>
    <dbReference type="NCBI Taxonomy" id="166486"/>
    <lineage>
        <taxon>Bacteria</taxon>
        <taxon>Bacillati</taxon>
        <taxon>Bacillota</taxon>
        <taxon>Clostridia</taxon>
        <taxon>Lachnospirales</taxon>
        <taxon>Lachnospiraceae</taxon>
        <taxon>Roseburia</taxon>
    </lineage>
</organism>
<protein>
    <submittedName>
        <fullName evidence="3">Antirepressor regulating drug resistance, predicted signal transduction N-terminal membrane component</fullName>
    </submittedName>
</protein>
<feature type="transmembrane region" description="Helical" evidence="1">
    <location>
        <begin position="6"/>
        <end position="27"/>
    </location>
</feature>
<sequence length="470" mass="53816">MNLISQIFLIILIACFTGTVSLGFWRVFQPLLLKRDPRLVYATLRFVCMMYIVPFGYLIVRLTWRGYLRTESIWKPNFEMAGDMDLVFGIAGIIWLVFLIKNVADSMVEFIRWKRLCRYRIPVADEQVCAEFLKVKNMLHIHRKIGNYYSSSIQSPMVTGVFQYNILLPKDHYSKEELTVIFCHELVHCKHNDPFFKSCSIYIGAMQHMTSGAKHILSWINEWSECACDVSAVCALRDVTTPKRYFEVIVDLMERMPEDSKPDYIFSTLYESQQSLERRIEYMKKYVKARRGAKISAFALSFLFVVTSITTTYAASYGVAGVHDELYQEAEGTQGELSETPELKEVFVPASENNDYSRIKYAKPDFSPVAPILSSGEMATFNWTVEPGTRYCSGKFKVSSGQKIMLSASIAPNTQTCWIGIMDPHNNVRYVEGKGAFGHSFSISETGKYRVFVQNRGTKNVTSSGSYYFQ</sequence>
<evidence type="ECO:0000256" key="1">
    <source>
        <dbReference type="SAM" id="Phobius"/>
    </source>
</evidence>
<feature type="domain" description="Peptidase M56" evidence="2">
    <location>
        <begin position="92"/>
        <end position="282"/>
    </location>
</feature>
<name>A0A173TII4_9FIRM</name>
<dbReference type="Pfam" id="PF05569">
    <property type="entry name" value="Peptidase_M56"/>
    <property type="match status" value="1"/>
</dbReference>
<dbReference type="PANTHER" id="PTHR34978">
    <property type="entry name" value="POSSIBLE SENSOR-TRANSDUCER PROTEIN BLAR"/>
    <property type="match status" value="1"/>
</dbReference>
<evidence type="ECO:0000313" key="3">
    <source>
        <dbReference type="EMBL" id="CUN01949.1"/>
    </source>
</evidence>
<dbReference type="OrthoDB" id="9762883at2"/>
<evidence type="ECO:0000313" key="4">
    <source>
        <dbReference type="Proteomes" id="UP000095350"/>
    </source>
</evidence>
<keyword evidence="1" id="KW-0812">Transmembrane</keyword>
<evidence type="ECO:0000259" key="2">
    <source>
        <dbReference type="Pfam" id="PF05569"/>
    </source>
</evidence>
<dbReference type="CDD" id="cd07341">
    <property type="entry name" value="M56_BlaR1_MecR1_like"/>
    <property type="match status" value="1"/>
</dbReference>
<dbReference type="RefSeq" id="WP_055194062.1">
    <property type="nucleotide sequence ID" value="NZ_CABIYH010000010.1"/>
</dbReference>
<dbReference type="PANTHER" id="PTHR34978:SF3">
    <property type="entry name" value="SLR0241 PROTEIN"/>
    <property type="match status" value="1"/>
</dbReference>
<gene>
    <name evidence="3" type="ORF">ERS852572_01536</name>
</gene>
<dbReference type="InterPro" id="IPR008756">
    <property type="entry name" value="Peptidase_M56"/>
</dbReference>
<feature type="transmembrane region" description="Helical" evidence="1">
    <location>
        <begin position="86"/>
        <end position="104"/>
    </location>
</feature>
<dbReference type="AlphaFoldDB" id="A0A173TII4"/>
<dbReference type="Proteomes" id="UP000095350">
    <property type="component" value="Unassembled WGS sequence"/>
</dbReference>
<accession>A0A173TII4</accession>
<reference evidence="3 4" key="1">
    <citation type="submission" date="2015-09" db="EMBL/GenBank/DDBJ databases">
        <authorList>
            <consortium name="Pathogen Informatics"/>
        </authorList>
    </citation>
    <scope>NUCLEOTIDE SEQUENCE [LARGE SCALE GENOMIC DNA]</scope>
    <source>
        <strain evidence="3 4">2789STDY5834960</strain>
    </source>
</reference>
<proteinExistence type="predicted"/>
<feature type="transmembrane region" description="Helical" evidence="1">
    <location>
        <begin position="39"/>
        <end position="60"/>
    </location>
</feature>
<feature type="transmembrane region" description="Helical" evidence="1">
    <location>
        <begin position="295"/>
        <end position="315"/>
    </location>
</feature>
<dbReference type="InterPro" id="IPR052173">
    <property type="entry name" value="Beta-lactam_resp_regulator"/>
</dbReference>
<keyword evidence="1" id="KW-0472">Membrane</keyword>
<keyword evidence="1" id="KW-1133">Transmembrane helix</keyword>
<dbReference type="PaxDb" id="166486-ERS852572_01536"/>